<dbReference type="RefSeq" id="WP_272841983.1">
    <property type="nucleotide sequence ID" value="NZ_JAOVZO020000018.1"/>
</dbReference>
<dbReference type="GO" id="GO:0003700">
    <property type="term" value="F:DNA-binding transcription factor activity"/>
    <property type="evidence" value="ECO:0007669"/>
    <property type="project" value="InterPro"/>
</dbReference>
<comment type="caution">
    <text evidence="2">The sequence shown here is derived from an EMBL/GenBank/DDBJ whole genome shotgun (WGS) entry which is preliminary data.</text>
</comment>
<sequence length="250" mass="27722">MSNAADIAERIARLYPAVYELLHARWGKTEKRPTPETLAVLQHLARSGPLTVSEAAKHFDRALSAVSELVDRIEGNGWIARSPDGRDRRRTLLWLTDDGIAVLDRAHDVLSRDALTAAVERMTPAQRDQLVDGLNALVAAARTLTPNPENRDDPFLRKLRHADRKRRVLQLLRRRPGSIAAVRRTFRTHGAVGARPRTGRAARRRRAAHARLHAQDAGVEGAPVAARRPGRIATLRATLAPRTLPPFEAP</sequence>
<accession>A0A9X3YN49</accession>
<dbReference type="Pfam" id="PF01047">
    <property type="entry name" value="MarR"/>
    <property type="match status" value="1"/>
</dbReference>
<feature type="domain" description="HTH marR-type" evidence="1">
    <location>
        <begin position="4"/>
        <end position="139"/>
    </location>
</feature>
<dbReference type="SMART" id="SM00347">
    <property type="entry name" value="HTH_MARR"/>
    <property type="match status" value="1"/>
</dbReference>
<evidence type="ECO:0000259" key="1">
    <source>
        <dbReference type="PROSITE" id="PS50995"/>
    </source>
</evidence>
<protein>
    <submittedName>
        <fullName evidence="2">MarR family transcriptional regulator</fullName>
    </submittedName>
</protein>
<dbReference type="GO" id="GO:0006950">
    <property type="term" value="P:response to stress"/>
    <property type="evidence" value="ECO:0007669"/>
    <property type="project" value="TreeGrafter"/>
</dbReference>
<dbReference type="SUPFAM" id="SSF46785">
    <property type="entry name" value="Winged helix' DNA-binding domain"/>
    <property type="match status" value="1"/>
</dbReference>
<dbReference type="InterPro" id="IPR039422">
    <property type="entry name" value="MarR/SlyA-like"/>
</dbReference>
<evidence type="ECO:0000313" key="2">
    <source>
        <dbReference type="EMBL" id="MDC8013726.1"/>
    </source>
</evidence>
<organism evidence="2 3">
    <name type="scientific">Tahibacter soli</name>
    <dbReference type="NCBI Taxonomy" id="2983605"/>
    <lineage>
        <taxon>Bacteria</taxon>
        <taxon>Pseudomonadati</taxon>
        <taxon>Pseudomonadota</taxon>
        <taxon>Gammaproteobacteria</taxon>
        <taxon>Lysobacterales</taxon>
        <taxon>Rhodanobacteraceae</taxon>
        <taxon>Tahibacter</taxon>
    </lineage>
</organism>
<dbReference type="InterPro" id="IPR000835">
    <property type="entry name" value="HTH_MarR-typ"/>
</dbReference>
<dbReference type="EMBL" id="JAOVZO020000018">
    <property type="protein sequence ID" value="MDC8013726.1"/>
    <property type="molecule type" value="Genomic_DNA"/>
</dbReference>
<dbReference type="Proteomes" id="UP001139971">
    <property type="component" value="Unassembled WGS sequence"/>
</dbReference>
<evidence type="ECO:0000313" key="3">
    <source>
        <dbReference type="Proteomes" id="UP001139971"/>
    </source>
</evidence>
<dbReference type="PANTHER" id="PTHR33164">
    <property type="entry name" value="TRANSCRIPTIONAL REGULATOR, MARR FAMILY"/>
    <property type="match status" value="1"/>
</dbReference>
<keyword evidence="3" id="KW-1185">Reference proteome</keyword>
<dbReference type="PROSITE" id="PS50995">
    <property type="entry name" value="HTH_MARR_2"/>
    <property type="match status" value="1"/>
</dbReference>
<dbReference type="InterPro" id="IPR036390">
    <property type="entry name" value="WH_DNA-bd_sf"/>
</dbReference>
<name>A0A9X3YN49_9GAMM</name>
<dbReference type="Gene3D" id="1.10.10.10">
    <property type="entry name" value="Winged helix-like DNA-binding domain superfamily/Winged helix DNA-binding domain"/>
    <property type="match status" value="1"/>
</dbReference>
<gene>
    <name evidence="2" type="ORF">OD750_014385</name>
</gene>
<reference evidence="2" key="1">
    <citation type="submission" date="2023-02" db="EMBL/GenBank/DDBJ databases">
        <title>Tahibacter soli sp. nov. isolated from soil.</title>
        <authorList>
            <person name="Baek J.H."/>
            <person name="Lee J.K."/>
            <person name="Choi D.G."/>
            <person name="Jeon C.O."/>
        </authorList>
    </citation>
    <scope>NUCLEOTIDE SEQUENCE</scope>
    <source>
        <strain evidence="2">BL</strain>
    </source>
</reference>
<dbReference type="PANTHER" id="PTHR33164:SF89">
    <property type="entry name" value="MARR FAMILY REGULATORY PROTEIN"/>
    <property type="match status" value="1"/>
</dbReference>
<dbReference type="AlphaFoldDB" id="A0A9X3YN49"/>
<dbReference type="InterPro" id="IPR036388">
    <property type="entry name" value="WH-like_DNA-bd_sf"/>
</dbReference>
<proteinExistence type="predicted"/>